<feature type="domain" description="B30.2/SPRY" evidence="2">
    <location>
        <begin position="39"/>
        <end position="256"/>
    </location>
</feature>
<feature type="domain" description="CTLH" evidence="3">
    <location>
        <begin position="357"/>
        <end position="414"/>
    </location>
</feature>
<proteinExistence type="predicted"/>
<dbReference type="InterPro" id="IPR050618">
    <property type="entry name" value="Ubq-SigPath_Reg"/>
</dbReference>
<dbReference type="InterPro" id="IPR043136">
    <property type="entry name" value="B30.2/SPRY_sf"/>
</dbReference>
<dbReference type="SUPFAM" id="SSF49899">
    <property type="entry name" value="Concanavalin A-like lectins/glucanases"/>
    <property type="match status" value="1"/>
</dbReference>
<dbReference type="OrthoDB" id="25503at2759"/>
<dbReference type="SMART" id="SM00757">
    <property type="entry name" value="CRA"/>
    <property type="match status" value="1"/>
</dbReference>
<comment type="caution">
    <text evidence="4">The sequence shown here is derived from an EMBL/GenBank/DDBJ whole genome shotgun (WGS) entry which is preliminary data.</text>
</comment>
<accession>A0A1Y2HPJ7</accession>
<dbReference type="InterPro" id="IPR013320">
    <property type="entry name" value="ConA-like_dom_sf"/>
</dbReference>
<dbReference type="Gene3D" id="2.60.120.920">
    <property type="match status" value="1"/>
</dbReference>
<dbReference type="PROSITE" id="PS50188">
    <property type="entry name" value="B302_SPRY"/>
    <property type="match status" value="1"/>
</dbReference>
<organism evidence="4 5">
    <name type="scientific">Catenaria anguillulae PL171</name>
    <dbReference type="NCBI Taxonomy" id="765915"/>
    <lineage>
        <taxon>Eukaryota</taxon>
        <taxon>Fungi</taxon>
        <taxon>Fungi incertae sedis</taxon>
        <taxon>Blastocladiomycota</taxon>
        <taxon>Blastocladiomycetes</taxon>
        <taxon>Blastocladiales</taxon>
        <taxon>Catenariaceae</taxon>
        <taxon>Catenaria</taxon>
    </lineage>
</organism>
<dbReference type="Proteomes" id="UP000193411">
    <property type="component" value="Unassembled WGS sequence"/>
</dbReference>
<name>A0A1Y2HPJ7_9FUNG</name>
<protein>
    <submittedName>
        <fullName evidence="4">Concanavalin A-like lectin/glucanase domain-containing protein</fullName>
    </submittedName>
</protein>
<dbReference type="PANTHER" id="PTHR12864">
    <property type="entry name" value="RAN BINDING PROTEIN 9-RELATED"/>
    <property type="match status" value="1"/>
</dbReference>
<gene>
    <name evidence="4" type="ORF">BCR44DRAFT_63318</name>
</gene>
<dbReference type="AlphaFoldDB" id="A0A1Y2HPJ7"/>
<dbReference type="InterPro" id="IPR006594">
    <property type="entry name" value="LisH"/>
</dbReference>
<dbReference type="EMBL" id="MCFL01000017">
    <property type="protein sequence ID" value="ORZ36459.1"/>
    <property type="molecule type" value="Genomic_DNA"/>
</dbReference>
<keyword evidence="5" id="KW-1185">Reference proteome</keyword>
<dbReference type="InterPro" id="IPR003877">
    <property type="entry name" value="SPRY_dom"/>
</dbReference>
<dbReference type="CDD" id="cd12909">
    <property type="entry name" value="SPRY_RanBP9_10"/>
    <property type="match status" value="1"/>
</dbReference>
<sequence length="550" mass="58843">MTNSPTATNPRVAAGLPPISPSVPTYLSSAALAHVFHLPDSSAISSTSAAAAAVTSSPLPGPQQVALPSAWNPKDKCGMLKLPLPLRVEYDGPGRSDNDAAAVRANYPIPLSTGIYYFECEIIAKGREGYIGIGFCAQGVPLNRLPGWEPLSWGYHGDDGNIFQSSGSGKPYGPTFQTGDVVGCGINFIDRSAFFTKNGVHLGTAFTNLPFPTSMPSSTATSSSSLPIVTQKPIYPSIGMRTPGEILLANFGHRAFRFDIDSYVRDERRKVWDKITLSSSHPRVQPDDLVKLVQGYLVHHGFKKTAEALMRQHQGRHSKSDVDPAGDAMDVDQEQPSPTKTNKRRADSKSIQQTVAEMEQRGLIRAAILQGDIDAALSHLTATYPSLLSTDPSLQFDLECAKFIELVRTCSTHATTDAPTATSTTDPAALQPVITYGRSTLVRWLHAPPNAHQALPHDYVQARLYELMPLIAYPNPALVPAVAHLLDVKAREALADRVNAGIVVHALGMPARPALEAAVRQTRAVVAEVAGRGGGEASVVDWPAGVFGGL</sequence>
<dbReference type="SMART" id="SM00449">
    <property type="entry name" value="SPRY"/>
    <property type="match status" value="1"/>
</dbReference>
<dbReference type="PROSITE" id="PS50897">
    <property type="entry name" value="CTLH"/>
    <property type="match status" value="1"/>
</dbReference>
<reference evidence="4 5" key="1">
    <citation type="submission" date="2016-07" db="EMBL/GenBank/DDBJ databases">
        <title>Pervasive Adenine N6-methylation of Active Genes in Fungi.</title>
        <authorList>
            <consortium name="DOE Joint Genome Institute"/>
            <person name="Mondo S.J."/>
            <person name="Dannebaum R.O."/>
            <person name="Kuo R.C."/>
            <person name="Labutti K."/>
            <person name="Haridas S."/>
            <person name="Kuo A."/>
            <person name="Salamov A."/>
            <person name="Ahrendt S.R."/>
            <person name="Lipzen A."/>
            <person name="Sullivan W."/>
            <person name="Andreopoulos W.B."/>
            <person name="Clum A."/>
            <person name="Lindquist E."/>
            <person name="Daum C."/>
            <person name="Ramamoorthy G.K."/>
            <person name="Gryganskyi A."/>
            <person name="Culley D."/>
            <person name="Magnuson J.K."/>
            <person name="James T.Y."/>
            <person name="O'Malley M.A."/>
            <person name="Stajich J.E."/>
            <person name="Spatafora J.W."/>
            <person name="Visel A."/>
            <person name="Grigoriev I.V."/>
        </authorList>
    </citation>
    <scope>NUCLEOTIDE SEQUENCE [LARGE SCALE GENOMIC DNA]</scope>
    <source>
        <strain evidence="4 5">PL171</strain>
    </source>
</reference>
<dbReference type="Pfam" id="PF10607">
    <property type="entry name" value="CTLH"/>
    <property type="match status" value="1"/>
</dbReference>
<dbReference type="InterPro" id="IPR024964">
    <property type="entry name" value="CTLH/CRA"/>
</dbReference>
<dbReference type="InterPro" id="IPR035782">
    <property type="entry name" value="SPRY_RanBP9/10"/>
</dbReference>
<dbReference type="InterPro" id="IPR013144">
    <property type="entry name" value="CRA_dom"/>
</dbReference>
<dbReference type="GO" id="GO:0030246">
    <property type="term" value="F:carbohydrate binding"/>
    <property type="evidence" value="ECO:0007669"/>
    <property type="project" value="UniProtKB-KW"/>
</dbReference>
<dbReference type="InterPro" id="IPR006595">
    <property type="entry name" value="CTLH_C"/>
</dbReference>
<dbReference type="SMART" id="SM00668">
    <property type="entry name" value="CTLH"/>
    <property type="match status" value="1"/>
</dbReference>
<dbReference type="Pfam" id="PF00622">
    <property type="entry name" value="SPRY"/>
    <property type="match status" value="1"/>
</dbReference>
<dbReference type="PROSITE" id="PS50896">
    <property type="entry name" value="LISH"/>
    <property type="match status" value="1"/>
</dbReference>
<evidence type="ECO:0000313" key="5">
    <source>
        <dbReference type="Proteomes" id="UP000193411"/>
    </source>
</evidence>
<evidence type="ECO:0000256" key="1">
    <source>
        <dbReference type="SAM" id="MobiDB-lite"/>
    </source>
</evidence>
<evidence type="ECO:0000259" key="2">
    <source>
        <dbReference type="PROSITE" id="PS50188"/>
    </source>
</evidence>
<evidence type="ECO:0000313" key="4">
    <source>
        <dbReference type="EMBL" id="ORZ36459.1"/>
    </source>
</evidence>
<evidence type="ECO:0000259" key="3">
    <source>
        <dbReference type="PROSITE" id="PS50897"/>
    </source>
</evidence>
<keyword evidence="4" id="KW-0430">Lectin</keyword>
<dbReference type="InterPro" id="IPR001870">
    <property type="entry name" value="B30.2/SPRY"/>
</dbReference>
<feature type="region of interest" description="Disordered" evidence="1">
    <location>
        <begin position="310"/>
        <end position="351"/>
    </location>
</feature>
<dbReference type="STRING" id="765915.A0A1Y2HPJ7"/>